<dbReference type="PROSITE" id="PS51375">
    <property type="entry name" value="PPR"/>
    <property type="match status" value="1"/>
</dbReference>
<dbReference type="AlphaFoldDB" id="A0AAV1E6K6"/>
<sequence length="406" mass="44966">MICTRTERSIPAWKWCMSMAQQCTNSKPFMPIHALFITHGLHHNNYAVSQLLNFCAFNNSGDLSYASLLFSQLSSPNSTNTRLLYVVLVACSGGLSPLELEGKKVHCWLMKNGLAFANAHVQTALVRFYSESKLLDDARKMFDDIALTACAKVGALEQGKWIHNYVSKMNLLTSDTFLGTQLVEMYAKCGCIDIAVELFEGIPKRNNFSWRAMIGGFAAHGYAKKAIECLERMQIEDGIKPDKVVILEVLAACTHAGLTRQGQLLLNNMESLYGISPEHGHYSCVVDLFCRSGQFHEALEVINCMPMTPGASVWGALLNGCRVHNYLILVEFAVKNLLEIEDGNEAETNSCLVQLSNVYLSAKKGDDARRVRKMIGDRGLKKSLGCSSINIDGKVNEFVALIHLVK</sequence>
<evidence type="ECO:0000313" key="4">
    <source>
        <dbReference type="Proteomes" id="UP001161247"/>
    </source>
</evidence>
<accession>A0AAV1E6K6</accession>
<dbReference type="FunFam" id="1.25.40.10:FF:001236">
    <property type="entry name" value="Pentatricopeptide repeat-containing protein At3g28660"/>
    <property type="match status" value="1"/>
</dbReference>
<reference evidence="3" key="1">
    <citation type="submission" date="2023-03" db="EMBL/GenBank/DDBJ databases">
        <authorList>
            <person name="Julca I."/>
        </authorList>
    </citation>
    <scope>NUCLEOTIDE SEQUENCE</scope>
</reference>
<dbReference type="InterPro" id="IPR046848">
    <property type="entry name" value="E_motif"/>
</dbReference>
<dbReference type="InterPro" id="IPR046960">
    <property type="entry name" value="PPR_At4g14850-like_plant"/>
</dbReference>
<protein>
    <submittedName>
        <fullName evidence="3">OLC1v1015535C1</fullName>
    </submittedName>
</protein>
<dbReference type="PANTHER" id="PTHR47926:SF437">
    <property type="entry name" value="PENTACOTRIPEPTIDE-REPEAT REGION OF PRORP DOMAIN-CONTAINING PROTEIN"/>
    <property type="match status" value="1"/>
</dbReference>
<gene>
    <name evidence="3" type="ORF">OLC1_LOCUS21405</name>
</gene>
<dbReference type="GO" id="GO:0009451">
    <property type="term" value="P:RNA modification"/>
    <property type="evidence" value="ECO:0007669"/>
    <property type="project" value="InterPro"/>
</dbReference>
<dbReference type="Pfam" id="PF01535">
    <property type="entry name" value="PPR"/>
    <property type="match status" value="3"/>
</dbReference>
<dbReference type="GO" id="GO:0003723">
    <property type="term" value="F:RNA binding"/>
    <property type="evidence" value="ECO:0007669"/>
    <property type="project" value="InterPro"/>
</dbReference>
<dbReference type="Gene3D" id="1.25.40.10">
    <property type="entry name" value="Tetratricopeptide repeat domain"/>
    <property type="match status" value="1"/>
</dbReference>
<dbReference type="PANTHER" id="PTHR47926">
    <property type="entry name" value="PENTATRICOPEPTIDE REPEAT-CONTAINING PROTEIN"/>
    <property type="match status" value="1"/>
</dbReference>
<organism evidence="3 4">
    <name type="scientific">Oldenlandia corymbosa var. corymbosa</name>
    <dbReference type="NCBI Taxonomy" id="529605"/>
    <lineage>
        <taxon>Eukaryota</taxon>
        <taxon>Viridiplantae</taxon>
        <taxon>Streptophyta</taxon>
        <taxon>Embryophyta</taxon>
        <taxon>Tracheophyta</taxon>
        <taxon>Spermatophyta</taxon>
        <taxon>Magnoliopsida</taxon>
        <taxon>eudicotyledons</taxon>
        <taxon>Gunneridae</taxon>
        <taxon>Pentapetalae</taxon>
        <taxon>asterids</taxon>
        <taxon>lamiids</taxon>
        <taxon>Gentianales</taxon>
        <taxon>Rubiaceae</taxon>
        <taxon>Rubioideae</taxon>
        <taxon>Spermacoceae</taxon>
        <taxon>Hedyotis-Oldenlandia complex</taxon>
        <taxon>Oldenlandia</taxon>
    </lineage>
</organism>
<dbReference type="InterPro" id="IPR002885">
    <property type="entry name" value="PPR_rpt"/>
</dbReference>
<dbReference type="InterPro" id="IPR011990">
    <property type="entry name" value="TPR-like_helical_dom_sf"/>
</dbReference>
<feature type="repeat" description="PPR" evidence="2">
    <location>
        <begin position="206"/>
        <end position="241"/>
    </location>
</feature>
<name>A0AAV1E6K6_OLDCO</name>
<proteinExistence type="predicted"/>
<keyword evidence="1" id="KW-0677">Repeat</keyword>
<dbReference type="Pfam" id="PF20431">
    <property type="entry name" value="E_motif"/>
    <property type="match status" value="1"/>
</dbReference>
<dbReference type="EMBL" id="OX459125">
    <property type="protein sequence ID" value="CAI9114745.1"/>
    <property type="molecule type" value="Genomic_DNA"/>
</dbReference>
<evidence type="ECO:0000256" key="1">
    <source>
        <dbReference type="ARBA" id="ARBA00022737"/>
    </source>
</evidence>
<evidence type="ECO:0000256" key="2">
    <source>
        <dbReference type="PROSITE-ProRule" id="PRU00708"/>
    </source>
</evidence>
<keyword evidence="4" id="KW-1185">Reference proteome</keyword>
<evidence type="ECO:0000313" key="3">
    <source>
        <dbReference type="EMBL" id="CAI9114745.1"/>
    </source>
</evidence>
<dbReference type="NCBIfam" id="TIGR00756">
    <property type="entry name" value="PPR"/>
    <property type="match status" value="1"/>
</dbReference>
<dbReference type="Proteomes" id="UP001161247">
    <property type="component" value="Chromosome 8"/>
</dbReference>